<accession>A0A1G2F636</accession>
<feature type="coiled-coil region" evidence="1">
    <location>
        <begin position="5"/>
        <end position="35"/>
    </location>
</feature>
<comment type="caution">
    <text evidence="2">The sequence shown here is derived from an EMBL/GenBank/DDBJ whole genome shotgun (WGS) entry which is preliminary data.</text>
</comment>
<gene>
    <name evidence="2" type="ORF">A2Y98_01205</name>
</gene>
<reference evidence="2 3" key="1">
    <citation type="journal article" date="2016" name="Nat. Commun.">
        <title>Thousands of microbial genomes shed light on interconnected biogeochemical processes in an aquifer system.</title>
        <authorList>
            <person name="Anantharaman K."/>
            <person name="Brown C.T."/>
            <person name="Hug L.A."/>
            <person name="Sharon I."/>
            <person name="Castelle C.J."/>
            <person name="Probst A.J."/>
            <person name="Thomas B.C."/>
            <person name="Singh A."/>
            <person name="Wilkins M.J."/>
            <person name="Karaoz U."/>
            <person name="Brodie E.L."/>
            <person name="Williams K.H."/>
            <person name="Hubbard S.S."/>
            <person name="Banfield J.F."/>
        </authorList>
    </citation>
    <scope>NUCLEOTIDE SEQUENCE [LARGE SCALE GENOMIC DNA]</scope>
</reference>
<evidence type="ECO:0000313" key="3">
    <source>
        <dbReference type="Proteomes" id="UP000179099"/>
    </source>
</evidence>
<evidence type="ECO:0000313" key="2">
    <source>
        <dbReference type="EMBL" id="OGZ33534.1"/>
    </source>
</evidence>
<protein>
    <submittedName>
        <fullName evidence="2">Uncharacterized protein</fullName>
    </submittedName>
</protein>
<organism evidence="2 3">
    <name type="scientific">Candidatus Portnoybacteria bacterium RBG_19FT_COMBO_36_7</name>
    <dbReference type="NCBI Taxonomy" id="1801992"/>
    <lineage>
        <taxon>Bacteria</taxon>
        <taxon>Candidatus Portnoyibacteriota</taxon>
    </lineage>
</organism>
<dbReference type="AlphaFoldDB" id="A0A1G2F636"/>
<evidence type="ECO:0000256" key="1">
    <source>
        <dbReference type="SAM" id="Coils"/>
    </source>
</evidence>
<proteinExistence type="predicted"/>
<keyword evidence="1" id="KW-0175">Coiled coil</keyword>
<dbReference type="Proteomes" id="UP000179099">
    <property type="component" value="Unassembled WGS sequence"/>
</dbReference>
<dbReference type="EMBL" id="MHMW01000028">
    <property type="protein sequence ID" value="OGZ33534.1"/>
    <property type="molecule type" value="Genomic_DNA"/>
</dbReference>
<name>A0A1G2F636_9BACT</name>
<sequence length="59" mass="7109">MSALAASRELKMVELKKKIKEMEGKREKISSYETRPNNKFNIRLYIHEMVNVIYILMYE</sequence>